<keyword evidence="2" id="KW-1185">Reference proteome</keyword>
<dbReference type="OrthoDB" id="1939000at2759"/>
<organism evidence="1 2">
    <name type="scientific">Cinnamomum micranthum f. kanehirae</name>
    <dbReference type="NCBI Taxonomy" id="337451"/>
    <lineage>
        <taxon>Eukaryota</taxon>
        <taxon>Viridiplantae</taxon>
        <taxon>Streptophyta</taxon>
        <taxon>Embryophyta</taxon>
        <taxon>Tracheophyta</taxon>
        <taxon>Spermatophyta</taxon>
        <taxon>Magnoliopsida</taxon>
        <taxon>Magnoliidae</taxon>
        <taxon>Laurales</taxon>
        <taxon>Lauraceae</taxon>
        <taxon>Cinnamomum</taxon>
    </lineage>
</organism>
<protein>
    <submittedName>
        <fullName evidence="1">Uncharacterized protein</fullName>
    </submittedName>
</protein>
<dbReference type="AlphaFoldDB" id="A0A3S3NZ39"/>
<accession>A0A3S3NZ39</accession>
<dbReference type="EMBL" id="QPKB01000012">
    <property type="protein sequence ID" value="RWR97227.1"/>
    <property type="molecule type" value="Genomic_DNA"/>
</dbReference>
<name>A0A3S3NZ39_9MAGN</name>
<evidence type="ECO:0000313" key="1">
    <source>
        <dbReference type="EMBL" id="RWR97227.1"/>
    </source>
</evidence>
<dbReference type="Proteomes" id="UP000283530">
    <property type="component" value="Unassembled WGS sequence"/>
</dbReference>
<dbReference type="STRING" id="337451.A0A3S3NZ39"/>
<comment type="caution">
    <text evidence="1">The sequence shown here is derived from an EMBL/GenBank/DDBJ whole genome shotgun (WGS) entry which is preliminary data.</text>
</comment>
<sequence>MEIFSYDLNLFKRVIRTGGITAKSSEVRVLETKLFSGVRNVKEFNNFLWHMEQYFTIAHALKEEQVTITIMYLTCDAKLWLQVRVDYDQNASLIPITSWKTLKKEVKE</sequence>
<evidence type="ECO:0000313" key="2">
    <source>
        <dbReference type="Proteomes" id="UP000283530"/>
    </source>
</evidence>
<proteinExistence type="predicted"/>
<reference evidence="1 2" key="1">
    <citation type="journal article" date="2019" name="Nat. Plants">
        <title>Stout camphor tree genome fills gaps in understanding of flowering plant genome evolution.</title>
        <authorList>
            <person name="Chaw S.M."/>
            <person name="Liu Y.C."/>
            <person name="Wu Y.W."/>
            <person name="Wang H.Y."/>
            <person name="Lin C.I."/>
            <person name="Wu C.S."/>
            <person name="Ke H.M."/>
            <person name="Chang L.Y."/>
            <person name="Hsu C.Y."/>
            <person name="Yang H.T."/>
            <person name="Sudianto E."/>
            <person name="Hsu M.H."/>
            <person name="Wu K.P."/>
            <person name="Wang L.N."/>
            <person name="Leebens-Mack J.H."/>
            <person name="Tsai I.J."/>
        </authorList>
    </citation>
    <scope>NUCLEOTIDE SEQUENCE [LARGE SCALE GENOMIC DNA]</scope>
    <source>
        <strain evidence="2">cv. Chaw 1501</strain>
        <tissue evidence="1">Young leaves</tissue>
    </source>
</reference>
<gene>
    <name evidence="1" type="ORF">CKAN_02664800</name>
</gene>